<evidence type="ECO:0000313" key="11">
    <source>
        <dbReference type="Proteomes" id="UP000077469"/>
    </source>
</evidence>
<evidence type="ECO:0000259" key="9">
    <source>
        <dbReference type="PROSITE" id="PS51918"/>
    </source>
</evidence>
<dbReference type="KEGG" id="phy:AJ81_04375"/>
<dbReference type="EMBL" id="CP007141">
    <property type="protein sequence ID" value="AJC73568.1"/>
    <property type="molecule type" value="Genomic_DNA"/>
</dbReference>
<organism evidence="10 11">
    <name type="scientific">Pseudothermotoga hypogea DSM 11164 = NBRC 106472</name>
    <dbReference type="NCBI Taxonomy" id="1123384"/>
    <lineage>
        <taxon>Bacteria</taxon>
        <taxon>Thermotogati</taxon>
        <taxon>Thermotogota</taxon>
        <taxon>Thermotogae</taxon>
        <taxon>Thermotogales</taxon>
        <taxon>Thermotogaceae</taxon>
        <taxon>Pseudothermotoga</taxon>
    </lineage>
</organism>
<feature type="domain" description="Radical SAM core" evidence="9">
    <location>
        <begin position="177"/>
        <end position="401"/>
    </location>
</feature>
<dbReference type="GO" id="GO:0051539">
    <property type="term" value="F:4 iron, 4 sulfur cluster binding"/>
    <property type="evidence" value="ECO:0007669"/>
    <property type="project" value="UniProtKB-KW"/>
</dbReference>
<dbReference type="InterPro" id="IPR051198">
    <property type="entry name" value="BchE-like"/>
</dbReference>
<dbReference type="SUPFAM" id="SSF102114">
    <property type="entry name" value="Radical SAM enzymes"/>
    <property type="match status" value="1"/>
</dbReference>
<dbReference type="PROSITE" id="PS51918">
    <property type="entry name" value="RADICAL_SAM"/>
    <property type="match status" value="1"/>
</dbReference>
<evidence type="ECO:0000313" key="10">
    <source>
        <dbReference type="EMBL" id="AJC73568.1"/>
    </source>
</evidence>
<keyword evidence="11" id="KW-1185">Reference proteome</keyword>
<keyword evidence="2" id="KW-0489">Methyltransferase</keyword>
<dbReference type="Pfam" id="PF04055">
    <property type="entry name" value="Radical_SAM"/>
    <property type="match status" value="1"/>
</dbReference>
<dbReference type="Gene3D" id="3.80.30.20">
    <property type="entry name" value="tm_1862 like domain"/>
    <property type="match status" value="1"/>
</dbReference>
<dbReference type="PROSITE" id="PS51332">
    <property type="entry name" value="B12_BINDING"/>
    <property type="match status" value="1"/>
</dbReference>
<dbReference type="SMART" id="SM00729">
    <property type="entry name" value="Elp3"/>
    <property type="match status" value="1"/>
</dbReference>
<dbReference type="PATRIC" id="fig|1123384.7.peg.856"/>
<dbReference type="STRING" id="1123384.AJ81_04375"/>
<gene>
    <name evidence="10" type="ORF">AJ81_04375</name>
</gene>
<dbReference type="PaxDb" id="1123384-AJ81_04375"/>
<dbReference type="GO" id="GO:0031419">
    <property type="term" value="F:cobalamin binding"/>
    <property type="evidence" value="ECO:0007669"/>
    <property type="project" value="InterPro"/>
</dbReference>
<evidence type="ECO:0000259" key="8">
    <source>
        <dbReference type="PROSITE" id="PS51332"/>
    </source>
</evidence>
<dbReference type="RefSeq" id="WP_031504774.1">
    <property type="nucleotide sequence ID" value="NC_022795.1"/>
</dbReference>
<dbReference type="PANTHER" id="PTHR43409:SF7">
    <property type="entry name" value="BLL1977 PROTEIN"/>
    <property type="match status" value="1"/>
</dbReference>
<dbReference type="InterPro" id="IPR034466">
    <property type="entry name" value="Methyltransferase_Class_B"/>
</dbReference>
<dbReference type="Pfam" id="PF02310">
    <property type="entry name" value="B12-binding"/>
    <property type="match status" value="1"/>
</dbReference>
<dbReference type="PANTHER" id="PTHR43409">
    <property type="entry name" value="ANAEROBIC MAGNESIUM-PROTOPORPHYRIN IX MONOMETHYL ESTER CYCLASE-RELATED"/>
    <property type="match status" value="1"/>
</dbReference>
<feature type="domain" description="B12-binding" evidence="8">
    <location>
        <begin position="9"/>
        <end position="135"/>
    </location>
</feature>
<dbReference type="InterPro" id="IPR006158">
    <property type="entry name" value="Cobalamin-bd"/>
</dbReference>
<evidence type="ECO:0000256" key="5">
    <source>
        <dbReference type="ARBA" id="ARBA00022723"/>
    </source>
</evidence>
<sequence length="449" mass="51308">MKVLLINPAHKGYYFRLGAIYPPLGLMYISSVLKRANHPVTLIDMNVQPFDWQKFDYSDFDVVGISVDTPRFPLAKQIALRAKNHGVITVLGGPHATAEYESILKEGICDYVVLGEGERTFLQLIESLERGEPHPQIGGLAYLSEGEVFARPPEFVQSLDELPFPDRENVKLYKTKFCGQPATSMITSRGCPFDCEFCSASQFMGRRIRERSVENVLEELELIKKMDYGSVIFFDDNFTLNAKKTIELCEGMLKRNLNFRWWAFARADELLNREDLLEAMSKSGCKMLFIGFESAEDKVLKEYKKGLSSSIAFEVIKLLKKYKIDVFASFVIGALSDTKESIMKTVQLAKKLKASIVQFSILTPYPGTRLYERLKSKILSKNFSLYDGTHLVFEHPNFSPSELKKLFVKAYYCVYTSPRMIFTRGIPFLLKLLKNRGKDESYDLRFGET</sequence>
<dbReference type="OrthoDB" id="9801424at2"/>
<evidence type="ECO:0000256" key="4">
    <source>
        <dbReference type="ARBA" id="ARBA00022691"/>
    </source>
</evidence>
<keyword evidence="6" id="KW-0408">Iron</keyword>
<dbReference type="InterPro" id="IPR058240">
    <property type="entry name" value="rSAM_sf"/>
</dbReference>
<dbReference type="GO" id="GO:0046872">
    <property type="term" value="F:metal ion binding"/>
    <property type="evidence" value="ECO:0007669"/>
    <property type="project" value="UniProtKB-KW"/>
</dbReference>
<keyword evidence="7" id="KW-0411">Iron-sulfur</keyword>
<dbReference type="AlphaFoldDB" id="A0A0X1KQG9"/>
<dbReference type="GO" id="GO:0005829">
    <property type="term" value="C:cytosol"/>
    <property type="evidence" value="ECO:0007669"/>
    <property type="project" value="TreeGrafter"/>
</dbReference>
<proteinExistence type="predicted"/>
<evidence type="ECO:0000256" key="6">
    <source>
        <dbReference type="ARBA" id="ARBA00023004"/>
    </source>
</evidence>
<dbReference type="Gene3D" id="3.40.50.280">
    <property type="entry name" value="Cobalamin-binding domain"/>
    <property type="match status" value="1"/>
</dbReference>
<dbReference type="SFLD" id="SFLDG01082">
    <property type="entry name" value="B12-binding_domain_containing"/>
    <property type="match status" value="1"/>
</dbReference>
<dbReference type="SFLD" id="SFLDG01123">
    <property type="entry name" value="methyltransferase_(Class_B)"/>
    <property type="match status" value="1"/>
</dbReference>
<name>A0A0X1KQG9_9THEM</name>
<keyword evidence="5" id="KW-0479">Metal-binding</keyword>
<evidence type="ECO:0000256" key="2">
    <source>
        <dbReference type="ARBA" id="ARBA00022603"/>
    </source>
</evidence>
<evidence type="ECO:0000256" key="3">
    <source>
        <dbReference type="ARBA" id="ARBA00022679"/>
    </source>
</evidence>
<dbReference type="GO" id="GO:0003824">
    <property type="term" value="F:catalytic activity"/>
    <property type="evidence" value="ECO:0007669"/>
    <property type="project" value="InterPro"/>
</dbReference>
<protein>
    <submittedName>
        <fullName evidence="10">Radical SAM protein</fullName>
    </submittedName>
</protein>
<reference evidence="10 11" key="1">
    <citation type="submission" date="2014-01" db="EMBL/GenBank/DDBJ databases">
        <title>Genome sequencing of Thermotog hypogea.</title>
        <authorList>
            <person name="Zhang X."/>
            <person name="Alvare G."/>
            <person name="Fristensky B."/>
            <person name="Chen L."/>
            <person name="Suen T."/>
            <person name="Chen Q."/>
            <person name="Ma K."/>
        </authorList>
    </citation>
    <scope>NUCLEOTIDE SEQUENCE [LARGE SCALE GENOMIC DNA]</scope>
    <source>
        <strain evidence="10 11">DSM 11164</strain>
    </source>
</reference>
<evidence type="ECO:0000256" key="7">
    <source>
        <dbReference type="ARBA" id="ARBA00023014"/>
    </source>
</evidence>
<accession>A0A0X1KQG9</accession>
<comment type="cofactor">
    <cofactor evidence="1">
        <name>[4Fe-4S] cluster</name>
        <dbReference type="ChEBI" id="CHEBI:49883"/>
    </cofactor>
</comment>
<dbReference type="InterPro" id="IPR023404">
    <property type="entry name" value="rSAM_horseshoe"/>
</dbReference>
<keyword evidence="3" id="KW-0808">Transferase</keyword>
<keyword evidence="4" id="KW-0949">S-adenosyl-L-methionine</keyword>
<dbReference type="CDD" id="cd02068">
    <property type="entry name" value="radical_SAM_B12_BD"/>
    <property type="match status" value="1"/>
</dbReference>
<dbReference type="SFLD" id="SFLDS00029">
    <property type="entry name" value="Radical_SAM"/>
    <property type="match status" value="1"/>
</dbReference>
<evidence type="ECO:0000256" key="1">
    <source>
        <dbReference type="ARBA" id="ARBA00001966"/>
    </source>
</evidence>
<dbReference type="InterPro" id="IPR007197">
    <property type="entry name" value="rSAM"/>
</dbReference>
<dbReference type="Proteomes" id="UP000077469">
    <property type="component" value="Chromosome"/>
</dbReference>
<dbReference type="CDD" id="cd01335">
    <property type="entry name" value="Radical_SAM"/>
    <property type="match status" value="1"/>
</dbReference>
<dbReference type="InterPro" id="IPR006638">
    <property type="entry name" value="Elp3/MiaA/NifB-like_rSAM"/>
</dbReference>